<dbReference type="AlphaFoldDB" id="A0A9D1J3A5"/>
<evidence type="ECO:0000313" key="1">
    <source>
        <dbReference type="EMBL" id="HIR59110.1"/>
    </source>
</evidence>
<comment type="caution">
    <text evidence="1">The sequence shown here is derived from an EMBL/GenBank/DDBJ whole genome shotgun (WGS) entry which is preliminary data.</text>
</comment>
<reference evidence="1" key="1">
    <citation type="submission" date="2020-10" db="EMBL/GenBank/DDBJ databases">
        <authorList>
            <person name="Gilroy R."/>
        </authorList>
    </citation>
    <scope>NUCLEOTIDE SEQUENCE</scope>
    <source>
        <strain evidence="1">CHK184-20233</strain>
    </source>
</reference>
<name>A0A9D1J3A5_9FIRM</name>
<gene>
    <name evidence="1" type="ORF">IAB38_03585</name>
</gene>
<sequence>MNNYLVIEKSFTYNGDLTLGKELTIKSHDNKVFIYNLEIQKVFISNKVYKKYLKLLKMVNFYLTSDDDTGTAYHEALNEIERFRQLVKNKYRAYLLDKTLKEMSLELQKKIMDAKKRLIFIEAKSYDYTNENRRSK</sequence>
<organism evidence="1 2">
    <name type="scientific">Candidatus Onthousia excrementipullorum</name>
    <dbReference type="NCBI Taxonomy" id="2840884"/>
    <lineage>
        <taxon>Bacteria</taxon>
        <taxon>Bacillati</taxon>
        <taxon>Bacillota</taxon>
        <taxon>Bacilli</taxon>
        <taxon>Candidatus Onthousia</taxon>
    </lineage>
</organism>
<dbReference type="EMBL" id="DVHC01000037">
    <property type="protein sequence ID" value="HIR59110.1"/>
    <property type="molecule type" value="Genomic_DNA"/>
</dbReference>
<accession>A0A9D1J3A5</accession>
<evidence type="ECO:0000313" key="2">
    <source>
        <dbReference type="Proteomes" id="UP000824232"/>
    </source>
</evidence>
<dbReference type="Proteomes" id="UP000824232">
    <property type="component" value="Unassembled WGS sequence"/>
</dbReference>
<proteinExistence type="predicted"/>
<protein>
    <submittedName>
        <fullName evidence="1">Uncharacterized protein</fullName>
    </submittedName>
</protein>
<reference evidence="1" key="2">
    <citation type="journal article" date="2021" name="PeerJ">
        <title>Extensive microbial diversity within the chicken gut microbiome revealed by metagenomics and culture.</title>
        <authorList>
            <person name="Gilroy R."/>
            <person name="Ravi A."/>
            <person name="Getino M."/>
            <person name="Pursley I."/>
            <person name="Horton D.L."/>
            <person name="Alikhan N.F."/>
            <person name="Baker D."/>
            <person name="Gharbi K."/>
            <person name="Hall N."/>
            <person name="Watson M."/>
            <person name="Adriaenssens E.M."/>
            <person name="Foster-Nyarko E."/>
            <person name="Jarju S."/>
            <person name="Secka A."/>
            <person name="Antonio M."/>
            <person name="Oren A."/>
            <person name="Chaudhuri R.R."/>
            <person name="La Ragione R."/>
            <person name="Hildebrand F."/>
            <person name="Pallen M.J."/>
        </authorList>
    </citation>
    <scope>NUCLEOTIDE SEQUENCE</scope>
    <source>
        <strain evidence="1">CHK184-20233</strain>
    </source>
</reference>